<dbReference type="Proteomes" id="UP001281130">
    <property type="component" value="Unassembled WGS sequence"/>
</dbReference>
<comment type="caution">
    <text evidence="2">The sequence shown here is derived from an EMBL/GenBank/DDBJ whole genome shotgun (WGS) entry which is preliminary data.</text>
</comment>
<sequence>MPDRNSRDAAEKKVEFYLPSLEIRRQYLSALARSISFAHKCNDRAWGLTLRNYGIRLNVGRIEAFVIGYRENGIYFVVDEDHLEKNQLQLLHDTYSTAGPYKSVPASRRVDLNAETINRDFDLLWNAHLKLLEKAAGTVKRTPYYKSHSSGVIDYLKNFLDEEVPEPSYIHDRLPFNEFEEAEKIAELKGMAHLNTILFGPPGTGKTYSVQRRAVGIIEALPEEISDREIAEKFRECRDEGRIEFVTFHPSFSYEEFVEGFRYTPEEDKPVLHKGVFRRSSDEAQKNPDKPYVLVIDEINRGNISRIFGELITLLEPDKRLGAENELSVRLPYSGEDFSVPGNLHVIGTMNTADRSIALLDVALRRRFEFEEMMPEVEVIREVLNGKEAETDVELVCRVFGILNARIAALLDRDRQIGHSYFLSATSPEKLHHVLYRRVFPLLQEYFYNDPEQLRKLLGEYRGDAEGGFVKGLSLEFGNGFPERDVRDHLWEFHDYGAAGIQAALQKTFVA</sequence>
<evidence type="ECO:0000313" key="3">
    <source>
        <dbReference type="Proteomes" id="UP001281130"/>
    </source>
</evidence>
<dbReference type="PANTHER" id="PTHR37291">
    <property type="entry name" value="5-METHYLCYTOSINE-SPECIFIC RESTRICTION ENZYME B"/>
    <property type="match status" value="1"/>
</dbReference>
<dbReference type="SUPFAM" id="SSF52540">
    <property type="entry name" value="P-loop containing nucleoside triphosphate hydrolases"/>
    <property type="match status" value="1"/>
</dbReference>
<dbReference type="RefSeq" id="WP_143534091.1">
    <property type="nucleotide sequence ID" value="NZ_CP007514.1"/>
</dbReference>
<dbReference type="AlphaFoldDB" id="A0AB35T073"/>
<dbReference type="GO" id="GO:0016887">
    <property type="term" value="F:ATP hydrolysis activity"/>
    <property type="evidence" value="ECO:0007669"/>
    <property type="project" value="InterPro"/>
</dbReference>
<dbReference type="InterPro" id="IPR052934">
    <property type="entry name" value="Methyl-DNA_Rec/Restrict_Enz"/>
</dbReference>
<dbReference type="SMART" id="SM00382">
    <property type="entry name" value="AAA"/>
    <property type="match status" value="1"/>
</dbReference>
<gene>
    <name evidence="2" type="ORF">SIL72_00350</name>
</gene>
<dbReference type="InterPro" id="IPR003593">
    <property type="entry name" value="AAA+_ATPase"/>
</dbReference>
<dbReference type="Gene3D" id="3.40.50.300">
    <property type="entry name" value="P-loop containing nucleotide triphosphate hydrolases"/>
    <property type="match status" value="1"/>
</dbReference>
<evidence type="ECO:0000313" key="2">
    <source>
        <dbReference type="EMBL" id="MDX5892466.1"/>
    </source>
</evidence>
<protein>
    <submittedName>
        <fullName evidence="2">AAA family ATPase</fullName>
    </submittedName>
</protein>
<dbReference type="PANTHER" id="PTHR37291:SF1">
    <property type="entry name" value="TYPE IV METHYL-DIRECTED RESTRICTION ENZYME ECOKMCRB SUBUNIT"/>
    <property type="match status" value="1"/>
</dbReference>
<dbReference type="InterPro" id="IPR027417">
    <property type="entry name" value="P-loop_NTPase"/>
</dbReference>
<evidence type="ECO:0000259" key="1">
    <source>
        <dbReference type="SMART" id="SM00382"/>
    </source>
</evidence>
<dbReference type="EMBL" id="JAWXXX010000001">
    <property type="protein sequence ID" value="MDX5892466.1"/>
    <property type="molecule type" value="Genomic_DNA"/>
</dbReference>
<organism evidence="2 3">
    <name type="scientific">Rubrobacter radiotolerans</name>
    <name type="common">Arthrobacter radiotolerans</name>
    <dbReference type="NCBI Taxonomy" id="42256"/>
    <lineage>
        <taxon>Bacteria</taxon>
        <taxon>Bacillati</taxon>
        <taxon>Actinomycetota</taxon>
        <taxon>Rubrobacteria</taxon>
        <taxon>Rubrobacterales</taxon>
        <taxon>Rubrobacteraceae</taxon>
        <taxon>Rubrobacter</taxon>
    </lineage>
</organism>
<dbReference type="Pfam" id="PF07728">
    <property type="entry name" value="AAA_5"/>
    <property type="match status" value="1"/>
</dbReference>
<accession>A0AB35T073</accession>
<name>A0AB35T073_RUBRA</name>
<proteinExistence type="predicted"/>
<reference evidence="2" key="1">
    <citation type="submission" date="2023-11" db="EMBL/GenBank/DDBJ databases">
        <title>MicrobeMod: A computational toolkit for identifying prokaryotic methylation and restriction-modification with nanopore sequencing.</title>
        <authorList>
            <person name="Crits-Christoph A."/>
            <person name="Kang S.C."/>
            <person name="Lee H."/>
            <person name="Ostrov N."/>
        </authorList>
    </citation>
    <scope>NUCLEOTIDE SEQUENCE</scope>
    <source>
        <strain evidence="2">ATCC 51242</strain>
    </source>
</reference>
<feature type="domain" description="AAA+ ATPase" evidence="1">
    <location>
        <begin position="192"/>
        <end position="378"/>
    </location>
</feature>
<dbReference type="GO" id="GO:0005524">
    <property type="term" value="F:ATP binding"/>
    <property type="evidence" value="ECO:0007669"/>
    <property type="project" value="InterPro"/>
</dbReference>
<dbReference type="InterPro" id="IPR011704">
    <property type="entry name" value="ATPase_dyneun-rel_AAA"/>
</dbReference>